<keyword evidence="5 8" id="KW-0812">Transmembrane</keyword>
<keyword evidence="4" id="KW-1003">Cell membrane</keyword>
<evidence type="ECO:0000256" key="6">
    <source>
        <dbReference type="ARBA" id="ARBA00022989"/>
    </source>
</evidence>
<keyword evidence="6 8" id="KW-1133">Transmembrane helix</keyword>
<protein>
    <submittedName>
        <fullName evidence="9">Branched-chain amino acid ABC transporter permease</fullName>
    </submittedName>
</protein>
<feature type="transmembrane region" description="Helical" evidence="8">
    <location>
        <begin position="15"/>
        <end position="33"/>
    </location>
</feature>
<keyword evidence="3" id="KW-0813">Transport</keyword>
<dbReference type="RefSeq" id="WP_018022393.1">
    <property type="nucleotide sequence ID" value="NZ_AQUX01000007.1"/>
</dbReference>
<dbReference type="PANTHER" id="PTHR34979:SF1">
    <property type="entry name" value="INNER MEMBRANE PROTEIN YGAZ"/>
    <property type="match status" value="1"/>
</dbReference>
<reference evidence="9 10" key="1">
    <citation type="submission" date="2013-09" db="EMBL/GenBank/DDBJ databases">
        <title>Complete genome sequence of Corynebacterium doosanense CAU 212(T) (=DSM 45436(T)), isolated from activated sludge.</title>
        <authorList>
            <person name="Schaffert L."/>
            <person name="Albersmeier A."/>
            <person name="Kalinowski J."/>
            <person name="Ruckert C."/>
        </authorList>
    </citation>
    <scope>NUCLEOTIDE SEQUENCE [LARGE SCALE GENOMIC DNA]</scope>
    <source>
        <strain evidence="9 10">CAU 212</strain>
    </source>
</reference>
<evidence type="ECO:0000256" key="8">
    <source>
        <dbReference type="SAM" id="Phobius"/>
    </source>
</evidence>
<accession>A0A097IJ02</accession>
<dbReference type="eggNOG" id="COG1296">
    <property type="taxonomic scope" value="Bacteria"/>
</dbReference>
<dbReference type="OrthoDB" id="3181706at2"/>
<dbReference type="HOGENOM" id="CLU_065777_4_1_11"/>
<evidence type="ECO:0000313" key="10">
    <source>
        <dbReference type="Proteomes" id="UP000029914"/>
    </source>
</evidence>
<name>A0A097IJ02_9CORY</name>
<comment type="subcellular location">
    <subcellularLocation>
        <location evidence="1">Cell membrane</location>
        <topology evidence="1">Multi-pass membrane protein</topology>
    </subcellularLocation>
</comment>
<evidence type="ECO:0000256" key="1">
    <source>
        <dbReference type="ARBA" id="ARBA00004651"/>
    </source>
</evidence>
<dbReference type="Proteomes" id="UP000029914">
    <property type="component" value="Chromosome"/>
</dbReference>
<organism evidence="9 10">
    <name type="scientific">Corynebacterium doosanense CAU 212 = DSM 45436</name>
    <dbReference type="NCBI Taxonomy" id="558173"/>
    <lineage>
        <taxon>Bacteria</taxon>
        <taxon>Bacillati</taxon>
        <taxon>Actinomycetota</taxon>
        <taxon>Actinomycetes</taxon>
        <taxon>Mycobacteriales</taxon>
        <taxon>Corynebacteriaceae</taxon>
        <taxon>Corynebacterium</taxon>
    </lineage>
</organism>
<evidence type="ECO:0000256" key="7">
    <source>
        <dbReference type="ARBA" id="ARBA00023136"/>
    </source>
</evidence>
<keyword evidence="7 8" id="KW-0472">Membrane</keyword>
<evidence type="ECO:0000256" key="4">
    <source>
        <dbReference type="ARBA" id="ARBA00022475"/>
    </source>
</evidence>
<dbReference type="AlphaFoldDB" id="A0A097IJ02"/>
<comment type="similarity">
    <text evidence="2">Belongs to the AzlC family.</text>
</comment>
<dbReference type="InterPro" id="IPR011606">
    <property type="entry name" value="Brnchd-chn_aa_trnsp_permease"/>
</dbReference>
<proteinExistence type="inferred from homology"/>
<evidence type="ECO:0000313" key="9">
    <source>
        <dbReference type="EMBL" id="AIT62104.1"/>
    </source>
</evidence>
<gene>
    <name evidence="9" type="ORF">CDOO_13165</name>
</gene>
<dbReference type="Pfam" id="PF03591">
    <property type="entry name" value="AzlC"/>
    <property type="match status" value="1"/>
</dbReference>
<feature type="transmembrane region" description="Helical" evidence="8">
    <location>
        <begin position="134"/>
        <end position="154"/>
    </location>
</feature>
<sequence>MPARGEVAAGLRDSWAVGLGLVPLGLAFGLLVVQTGFDWWWAPVFSIVLYAGSMEFLALGLITAGTGWVTALIIGVLVNFRHIFYGLTYPRHRIGPLLGRGYATYALTDEVYAITGRFGSDGLEDGRPVSSTRLLTISLFCQLSWVISGIVGALGGSAVVISWEGLDFALTALFVVLAVEAFRNNPDFSLPLCAALFGVAAALLLPQQLLLAALSVYFVLLVVRFLSPRIDALLTLRPEERR</sequence>
<dbReference type="EMBL" id="CP006764">
    <property type="protein sequence ID" value="AIT62104.1"/>
    <property type="molecule type" value="Genomic_DNA"/>
</dbReference>
<keyword evidence="10" id="KW-1185">Reference proteome</keyword>
<dbReference type="PANTHER" id="PTHR34979">
    <property type="entry name" value="INNER MEMBRANE PROTEIN YGAZ"/>
    <property type="match status" value="1"/>
</dbReference>
<dbReference type="GO" id="GO:0005886">
    <property type="term" value="C:plasma membrane"/>
    <property type="evidence" value="ECO:0007669"/>
    <property type="project" value="UniProtKB-SubCell"/>
</dbReference>
<dbReference type="GO" id="GO:1903785">
    <property type="term" value="P:L-valine transmembrane transport"/>
    <property type="evidence" value="ECO:0007669"/>
    <property type="project" value="TreeGrafter"/>
</dbReference>
<feature type="transmembrane region" description="Helical" evidence="8">
    <location>
        <begin position="211"/>
        <end position="227"/>
    </location>
</feature>
<evidence type="ECO:0000256" key="2">
    <source>
        <dbReference type="ARBA" id="ARBA00010735"/>
    </source>
</evidence>
<evidence type="ECO:0000256" key="3">
    <source>
        <dbReference type="ARBA" id="ARBA00022448"/>
    </source>
</evidence>
<dbReference type="KEGG" id="cdo:CDOO_13165"/>
<dbReference type="STRING" id="558173.CDOO_13165"/>
<evidence type="ECO:0000256" key="5">
    <source>
        <dbReference type="ARBA" id="ARBA00022692"/>
    </source>
</evidence>